<protein>
    <recommendedName>
        <fullName evidence="3">Chemotaxis protein CheA</fullName>
        <ecNumber evidence="2">2.7.13.3</ecNumber>
    </recommendedName>
</protein>
<dbReference type="EMBL" id="QRDZ01000005">
    <property type="protein sequence ID" value="RED85158.1"/>
    <property type="molecule type" value="Genomic_DNA"/>
</dbReference>
<dbReference type="InterPro" id="IPR037006">
    <property type="entry name" value="CheA-like_homodim_sf"/>
</dbReference>
<dbReference type="SMART" id="SM01231">
    <property type="entry name" value="H-kinase_dim"/>
    <property type="match status" value="1"/>
</dbReference>
<keyword evidence="5" id="KW-0597">Phosphoprotein</keyword>
<dbReference type="PRINTS" id="PR00344">
    <property type="entry name" value="BCTRLSENSOR"/>
</dbReference>
<keyword evidence="10" id="KW-0902">Two-component regulatory system</keyword>
<dbReference type="EC" id="2.7.13.3" evidence="2"/>
<evidence type="ECO:0000259" key="13">
    <source>
        <dbReference type="PROSITE" id="PS50851"/>
    </source>
</evidence>
<dbReference type="Pfam" id="PF01584">
    <property type="entry name" value="CheW"/>
    <property type="match status" value="1"/>
</dbReference>
<evidence type="ECO:0000256" key="4">
    <source>
        <dbReference type="ARBA" id="ARBA00022500"/>
    </source>
</evidence>
<keyword evidence="6" id="KW-0808">Transferase</keyword>
<gene>
    <name evidence="14" type="ORF">DFP98_105163</name>
</gene>
<sequence length="431" mass="47849">MSESLEPKAKGQSVRVDVSKLEQMMNMVGELIIDQTRLRLLEKQIRREDETTQGAEELRHVVDRLSIGIGDLQQSVMKIRMLPVDQLFNRIPRMVRDLSKSRGKEVELIMEGSETELDRTLIEGLLDPLVLLVRHALDHGIESPEERMAAGKPVKGTLRLSARRENNQALVIVEDDGAGIDTDMLKRRIAHDGKPGSEMVTTFNDQEIAELIFHPVLSASLANEFGLSAVKAEIEKIRGRIHIETRKGSGTRIEVRLPLTLSIIQGLQVAIADRSYIVPMNGVVEIVRTTADQIKNVQGRPVMVLRDRILPILWLRDYFRLPRGNDFGSFVSLLVVGHQEERVAIAVDKLIGVQDVVVKSLGALLGQVEGVSGATTLGSGKVAPILDMEAISVKLRPQIPRGPIKGDRLSASQESCQETYNYEVNGHEMVL</sequence>
<evidence type="ECO:0000256" key="3">
    <source>
        <dbReference type="ARBA" id="ARBA00021495"/>
    </source>
</evidence>
<evidence type="ECO:0000256" key="11">
    <source>
        <dbReference type="ARBA" id="ARBA00035100"/>
    </source>
</evidence>
<evidence type="ECO:0000256" key="10">
    <source>
        <dbReference type="ARBA" id="ARBA00023012"/>
    </source>
</evidence>
<dbReference type="InterPro" id="IPR005467">
    <property type="entry name" value="His_kinase_dom"/>
</dbReference>
<dbReference type="InterPro" id="IPR036097">
    <property type="entry name" value="HisK_dim/P_sf"/>
</dbReference>
<dbReference type="InterPro" id="IPR004358">
    <property type="entry name" value="Sig_transdc_His_kin-like_C"/>
</dbReference>
<keyword evidence="4" id="KW-0145">Chemotaxis</keyword>
<dbReference type="PANTHER" id="PTHR43395">
    <property type="entry name" value="SENSOR HISTIDINE KINASE CHEA"/>
    <property type="match status" value="1"/>
</dbReference>
<dbReference type="SUPFAM" id="SSF47384">
    <property type="entry name" value="Homodimeric domain of signal transducing histidine kinase"/>
    <property type="match status" value="1"/>
</dbReference>
<dbReference type="Pfam" id="PF02518">
    <property type="entry name" value="HATPase_c"/>
    <property type="match status" value="1"/>
</dbReference>
<dbReference type="InterPro" id="IPR003594">
    <property type="entry name" value="HATPase_dom"/>
</dbReference>
<evidence type="ECO:0000256" key="2">
    <source>
        <dbReference type="ARBA" id="ARBA00012438"/>
    </source>
</evidence>
<keyword evidence="7" id="KW-0547">Nucleotide-binding</keyword>
<keyword evidence="15" id="KW-1185">Reference proteome</keyword>
<dbReference type="Gene3D" id="3.30.565.10">
    <property type="entry name" value="Histidine kinase-like ATPase, C-terminal domain"/>
    <property type="match status" value="1"/>
</dbReference>
<dbReference type="Proteomes" id="UP000256977">
    <property type="component" value="Unassembled WGS sequence"/>
</dbReference>
<evidence type="ECO:0000256" key="5">
    <source>
        <dbReference type="ARBA" id="ARBA00022553"/>
    </source>
</evidence>
<dbReference type="Gene3D" id="1.10.287.560">
    <property type="entry name" value="Histidine kinase CheA-like, homodimeric domain"/>
    <property type="match status" value="1"/>
</dbReference>
<dbReference type="FunFam" id="3.30.565.10:FF:000016">
    <property type="entry name" value="Chemotaxis protein CheA, putative"/>
    <property type="match status" value="1"/>
</dbReference>
<evidence type="ECO:0000256" key="1">
    <source>
        <dbReference type="ARBA" id="ARBA00000085"/>
    </source>
</evidence>
<dbReference type="SUPFAM" id="SSF50341">
    <property type="entry name" value="CheW-like"/>
    <property type="match status" value="1"/>
</dbReference>
<dbReference type="InterPro" id="IPR051315">
    <property type="entry name" value="Bact_Chemotaxis_CheA"/>
</dbReference>
<dbReference type="Pfam" id="PF02895">
    <property type="entry name" value="H-kinase_dim"/>
    <property type="match status" value="1"/>
</dbReference>
<dbReference type="InterPro" id="IPR002545">
    <property type="entry name" value="CheW-lke_dom"/>
</dbReference>
<dbReference type="RefSeq" id="WP_116060162.1">
    <property type="nucleotide sequence ID" value="NZ_QRDZ01000005.1"/>
</dbReference>
<name>A0A3D9KH21_9BACL</name>
<dbReference type="GO" id="GO:0005737">
    <property type="term" value="C:cytoplasm"/>
    <property type="evidence" value="ECO:0007669"/>
    <property type="project" value="InterPro"/>
</dbReference>
<comment type="function">
    <text evidence="11">Involved in the transmission of sensory signals from the chemoreceptors to the flagellar motors. CheA is autophosphorylated; it can transfer its phosphate group to either CheB or CheY.</text>
</comment>
<evidence type="ECO:0000313" key="15">
    <source>
        <dbReference type="Proteomes" id="UP000256977"/>
    </source>
</evidence>
<dbReference type="PROSITE" id="PS50109">
    <property type="entry name" value="HIS_KIN"/>
    <property type="match status" value="1"/>
</dbReference>
<reference evidence="14 15" key="1">
    <citation type="submission" date="2018-07" db="EMBL/GenBank/DDBJ databases">
        <title>Genomic Encyclopedia of Type Strains, Phase III (KMG-III): the genomes of soil and plant-associated and newly described type strains.</title>
        <authorList>
            <person name="Whitman W."/>
        </authorList>
    </citation>
    <scope>NUCLEOTIDE SEQUENCE [LARGE SCALE GENOMIC DNA]</scope>
    <source>
        <strain evidence="14 15">CECT 7287</strain>
    </source>
</reference>
<dbReference type="CDD" id="cd00731">
    <property type="entry name" value="CheA_reg"/>
    <property type="match status" value="1"/>
</dbReference>
<dbReference type="SUPFAM" id="SSF55874">
    <property type="entry name" value="ATPase domain of HSP90 chaperone/DNA topoisomerase II/histidine kinase"/>
    <property type="match status" value="1"/>
</dbReference>
<dbReference type="InterPro" id="IPR036061">
    <property type="entry name" value="CheW-like_dom_sf"/>
</dbReference>
<feature type="domain" description="CheW-like" evidence="13">
    <location>
        <begin position="263"/>
        <end position="397"/>
    </location>
</feature>
<dbReference type="GO" id="GO:0005524">
    <property type="term" value="F:ATP binding"/>
    <property type="evidence" value="ECO:0007669"/>
    <property type="project" value="UniProtKB-KW"/>
</dbReference>
<dbReference type="Gene3D" id="2.30.30.40">
    <property type="entry name" value="SH3 Domains"/>
    <property type="match status" value="1"/>
</dbReference>
<dbReference type="SMART" id="SM00260">
    <property type="entry name" value="CheW"/>
    <property type="match status" value="1"/>
</dbReference>
<comment type="catalytic activity">
    <reaction evidence="1">
        <text>ATP + protein L-histidine = ADP + protein N-phospho-L-histidine.</text>
        <dbReference type="EC" id="2.7.13.3"/>
    </reaction>
</comment>
<dbReference type="SMART" id="SM00387">
    <property type="entry name" value="HATPase_c"/>
    <property type="match status" value="1"/>
</dbReference>
<dbReference type="PANTHER" id="PTHR43395:SF10">
    <property type="entry name" value="CHEMOTAXIS PROTEIN CHEA"/>
    <property type="match status" value="1"/>
</dbReference>
<proteinExistence type="predicted"/>
<dbReference type="GO" id="GO:0000155">
    <property type="term" value="F:phosphorelay sensor kinase activity"/>
    <property type="evidence" value="ECO:0007669"/>
    <property type="project" value="InterPro"/>
</dbReference>
<evidence type="ECO:0000256" key="7">
    <source>
        <dbReference type="ARBA" id="ARBA00022741"/>
    </source>
</evidence>
<comment type="caution">
    <text evidence="14">The sequence shown here is derived from an EMBL/GenBank/DDBJ whole genome shotgun (WGS) entry which is preliminary data.</text>
</comment>
<evidence type="ECO:0000259" key="12">
    <source>
        <dbReference type="PROSITE" id="PS50109"/>
    </source>
</evidence>
<keyword evidence="8 14" id="KW-0418">Kinase</keyword>
<dbReference type="InterPro" id="IPR004105">
    <property type="entry name" value="CheA-like_dim"/>
</dbReference>
<evidence type="ECO:0000256" key="6">
    <source>
        <dbReference type="ARBA" id="ARBA00022679"/>
    </source>
</evidence>
<evidence type="ECO:0000256" key="9">
    <source>
        <dbReference type="ARBA" id="ARBA00022840"/>
    </source>
</evidence>
<dbReference type="InterPro" id="IPR036890">
    <property type="entry name" value="HATPase_C_sf"/>
</dbReference>
<organism evidence="14 15">
    <name type="scientific">Cohnella phaseoli</name>
    <dbReference type="NCBI Taxonomy" id="456490"/>
    <lineage>
        <taxon>Bacteria</taxon>
        <taxon>Bacillati</taxon>
        <taxon>Bacillota</taxon>
        <taxon>Bacilli</taxon>
        <taxon>Bacillales</taxon>
        <taxon>Paenibacillaceae</taxon>
        <taxon>Cohnella</taxon>
    </lineage>
</organism>
<dbReference type="OrthoDB" id="9803176at2"/>
<dbReference type="PROSITE" id="PS50851">
    <property type="entry name" value="CHEW"/>
    <property type="match status" value="1"/>
</dbReference>
<dbReference type="GO" id="GO:0006935">
    <property type="term" value="P:chemotaxis"/>
    <property type="evidence" value="ECO:0007669"/>
    <property type="project" value="UniProtKB-KW"/>
</dbReference>
<evidence type="ECO:0000256" key="8">
    <source>
        <dbReference type="ARBA" id="ARBA00022777"/>
    </source>
</evidence>
<feature type="domain" description="Histidine kinase" evidence="12">
    <location>
        <begin position="9"/>
        <end position="261"/>
    </location>
</feature>
<accession>A0A3D9KH21</accession>
<keyword evidence="9" id="KW-0067">ATP-binding</keyword>
<evidence type="ECO:0000313" key="14">
    <source>
        <dbReference type="EMBL" id="RED85158.1"/>
    </source>
</evidence>
<dbReference type="AlphaFoldDB" id="A0A3D9KH21"/>